<reference evidence="2 3" key="1">
    <citation type="journal article" date="2019" name="Int. J. Syst. Evol. Microbiol.">
        <title>The Global Catalogue of Microorganisms (GCM) 10K type strain sequencing project: providing services to taxonomists for standard genome sequencing and annotation.</title>
        <authorList>
            <consortium name="The Broad Institute Genomics Platform"/>
            <consortium name="The Broad Institute Genome Sequencing Center for Infectious Disease"/>
            <person name="Wu L."/>
            <person name="Ma J."/>
        </authorList>
    </citation>
    <scope>NUCLEOTIDE SEQUENCE [LARGE SCALE GENOMIC DNA]</scope>
    <source>
        <strain evidence="2 3">JCM 8201</strain>
    </source>
</reference>
<dbReference type="EMBL" id="BAAATZ010000006">
    <property type="protein sequence ID" value="GAA2723930.1"/>
    <property type="molecule type" value="Genomic_DNA"/>
</dbReference>
<gene>
    <name evidence="2" type="ORF">GCM10010439_20410</name>
</gene>
<organism evidence="2 3">
    <name type="scientific">Actinocorallia aurantiaca</name>
    <dbReference type="NCBI Taxonomy" id="46204"/>
    <lineage>
        <taxon>Bacteria</taxon>
        <taxon>Bacillati</taxon>
        <taxon>Actinomycetota</taxon>
        <taxon>Actinomycetes</taxon>
        <taxon>Streptosporangiales</taxon>
        <taxon>Thermomonosporaceae</taxon>
        <taxon>Actinocorallia</taxon>
    </lineage>
</organism>
<keyword evidence="1" id="KW-0732">Signal</keyword>
<feature type="chain" id="PRO_5047434709" evidence="1">
    <location>
        <begin position="22"/>
        <end position="407"/>
    </location>
</feature>
<evidence type="ECO:0000313" key="2">
    <source>
        <dbReference type="EMBL" id="GAA2723930.1"/>
    </source>
</evidence>
<protein>
    <submittedName>
        <fullName evidence="2">Uncharacterized protein</fullName>
    </submittedName>
</protein>
<evidence type="ECO:0000313" key="3">
    <source>
        <dbReference type="Proteomes" id="UP001501842"/>
    </source>
</evidence>
<accession>A0ABN3U3S1</accession>
<evidence type="ECO:0000256" key="1">
    <source>
        <dbReference type="SAM" id="SignalP"/>
    </source>
</evidence>
<dbReference type="Proteomes" id="UP001501842">
    <property type="component" value="Unassembled WGS sequence"/>
</dbReference>
<comment type="caution">
    <text evidence="2">The sequence shown here is derived from an EMBL/GenBank/DDBJ whole genome shotgun (WGS) entry which is preliminary data.</text>
</comment>
<dbReference type="RefSeq" id="WP_344450022.1">
    <property type="nucleotide sequence ID" value="NZ_BAAATZ010000006.1"/>
</dbReference>
<keyword evidence="3" id="KW-1185">Reference proteome</keyword>
<feature type="signal peptide" evidence="1">
    <location>
        <begin position="1"/>
        <end position="21"/>
    </location>
</feature>
<proteinExistence type="predicted"/>
<sequence>MKRLFAAVIVGSLSSSLLAGAANAKLRAFELVKTFRLAGDETVTAAIAPSRRSAFVFAMRERSAGLEPLAFRWNGKAWSRSPLPAGLQGIPGQADSSSAKNVWMSVTGNDGLAEKYLNNLPEDGCVAERRALGQRALPATPRAGSTPSKVLRWNGRNWTVARTFKNAYVNAVAAIGPKNVWAYGLDRKGPASWHFNGRTWKRHTTKFLIQKAEAVSGKEIWALAHDRSLHNGHSGIVARFDGTRWTRVRPDGLRTGPAPTKTTPGRTATVLDVNAFGPGRVWVSAATSEGTLCGPNTNGSVQLRWNGRAWKGESPSLTDGFLLSDHVPDGAGGLYAQAWGSASGDEWELDRAFFHRTSKGVWTRRILPEQRRIQHLVHVPGTRSLWAAGTRETAGTLNVAVWSLGRP</sequence>
<name>A0ABN3U3S1_9ACTN</name>